<reference evidence="2 3" key="1">
    <citation type="submission" date="2018-05" db="EMBL/GenBank/DDBJ databases">
        <title>Salinimonas sp. HMF8227 Genome sequencing and assembly.</title>
        <authorList>
            <person name="Kang H."/>
            <person name="Kang J."/>
            <person name="Cha I."/>
            <person name="Kim H."/>
            <person name="Joh K."/>
        </authorList>
    </citation>
    <scope>NUCLEOTIDE SEQUENCE [LARGE SCALE GENOMIC DNA]</scope>
    <source>
        <strain evidence="2 3">HMF8227</strain>
    </source>
</reference>
<dbReference type="SUPFAM" id="SSF82693">
    <property type="entry name" value="Multidrug efflux transporter AcrB pore domain, PN1, PN2, PC1 and PC2 subdomains"/>
    <property type="match status" value="2"/>
</dbReference>
<dbReference type="Gene3D" id="3.30.2090.10">
    <property type="entry name" value="Multidrug efflux transporter AcrB TolC docking domain, DN and DC subdomains"/>
    <property type="match status" value="2"/>
</dbReference>
<feature type="transmembrane region" description="Helical" evidence="1">
    <location>
        <begin position="20"/>
        <end position="40"/>
    </location>
</feature>
<dbReference type="PANTHER" id="PTHR32063">
    <property type="match status" value="1"/>
</dbReference>
<dbReference type="PRINTS" id="PR00702">
    <property type="entry name" value="ACRIFLAVINRP"/>
</dbReference>
<evidence type="ECO:0000313" key="3">
    <source>
        <dbReference type="Proteomes" id="UP000245728"/>
    </source>
</evidence>
<dbReference type="OrthoDB" id="5287122at2"/>
<dbReference type="PANTHER" id="PTHR32063:SF73">
    <property type="entry name" value="RND SUPERFAMILY EFFLUX PUMP PERMEASE COMPONENT 1"/>
    <property type="match status" value="1"/>
</dbReference>
<dbReference type="Gene3D" id="3.30.70.1320">
    <property type="entry name" value="Multidrug efflux transporter AcrB pore domain like"/>
    <property type="match status" value="1"/>
</dbReference>
<organism evidence="2 3">
    <name type="scientific">Saliniradius amylolyticus</name>
    <dbReference type="NCBI Taxonomy" id="2183582"/>
    <lineage>
        <taxon>Bacteria</taxon>
        <taxon>Pseudomonadati</taxon>
        <taxon>Pseudomonadota</taxon>
        <taxon>Gammaproteobacteria</taxon>
        <taxon>Alteromonadales</taxon>
        <taxon>Alteromonadaceae</taxon>
        <taxon>Saliniradius</taxon>
    </lineage>
</organism>
<proteinExistence type="predicted"/>
<feature type="transmembrane region" description="Helical" evidence="1">
    <location>
        <begin position="941"/>
        <end position="960"/>
    </location>
</feature>
<dbReference type="InterPro" id="IPR001036">
    <property type="entry name" value="Acrflvin-R"/>
</dbReference>
<dbReference type="EMBL" id="CP029347">
    <property type="protein sequence ID" value="AWL11750.1"/>
    <property type="molecule type" value="Genomic_DNA"/>
</dbReference>
<dbReference type="Gene3D" id="3.30.70.1430">
    <property type="entry name" value="Multidrug efflux transporter AcrB pore domain"/>
    <property type="match status" value="2"/>
</dbReference>
<keyword evidence="1" id="KW-1133">Transmembrane helix</keyword>
<dbReference type="RefSeq" id="WP_109339368.1">
    <property type="nucleotide sequence ID" value="NZ_CP029347.1"/>
</dbReference>
<dbReference type="Proteomes" id="UP000245728">
    <property type="component" value="Chromosome"/>
</dbReference>
<keyword evidence="1" id="KW-0812">Transmembrane</keyword>
<evidence type="ECO:0000256" key="1">
    <source>
        <dbReference type="SAM" id="Phobius"/>
    </source>
</evidence>
<dbReference type="Pfam" id="PF00873">
    <property type="entry name" value="ACR_tran"/>
    <property type="match status" value="1"/>
</dbReference>
<dbReference type="GO" id="GO:0042910">
    <property type="term" value="F:xenobiotic transmembrane transporter activity"/>
    <property type="evidence" value="ECO:0007669"/>
    <property type="project" value="TreeGrafter"/>
</dbReference>
<dbReference type="KEGG" id="salh:HMF8227_01272"/>
<feature type="transmembrane region" description="Helical" evidence="1">
    <location>
        <begin position="389"/>
        <end position="414"/>
    </location>
</feature>
<feature type="transmembrane region" description="Helical" evidence="1">
    <location>
        <begin position="434"/>
        <end position="454"/>
    </location>
</feature>
<dbReference type="InterPro" id="IPR027463">
    <property type="entry name" value="AcrB_DN_DC_subdom"/>
</dbReference>
<sequence>MNQLESMGAGLASFAIKRPVTIGMIFLSMLLLGLLASRLLPLEKFPGIDIPEMVVVVPYQNASPAEVETMITKPIEEALATMSGIRELNSRSNENESVVHLQFDWGENIRAKSIEAREKVDAIRHLLPSDVQRVMVYRFNTSDMPIFQLRVSSERDLSNAYDLLERNLKMPIERVPGVSKVELYGVLKKQISIRLDSARVAALHLDLSQLTERLQQANFSMSAGDFVALDRKILISPQGEFRSLDDIRNLVIKPGVRLDDVADIGYETPERTEGRHLDRTYAVGLNIFRESGSNLVNVSTAVLKVVNQANQNPAFNGINLFIMNDEADAVQSSLGDLVEAGLIGAVLSILVLYAFLRQFSSTLMVVLSVPFSLCITLGAMYFFGYSLNILSLMGLMLAVGMLVDNAVVVTESIVQERAHIKDPIAATKAGVSKVSLAVIAGTITTMIVFLPNIVGEKVNVTVFLEHVAIAICISLLASLLIAQTLIPLLSTRIKLKDTQATKPEGPIKRGYLKALAWTLKHQGATAAIAILILFSTAIPMGVVSNDEANEGPDKQLWLAYHIQGNYSLDEVEKEVDRMEAYLYANQDRFHIKQVYSYYNPGHAVSGITLNDEVPVKAADIKALIMEDMPSFVRAKPSFQWNTGMGGGVKITLLGQSSDVLMKIADRVVPVLGSINGLTDVRADINSEQQELRIKVDRQKAYRYGLSAGQVANSVATALRGSNLRTFRHGDTGEEDIRLLFDRRIQHSVDKLRHLPLLRQGDKTVTLDMVADLSLAPRMSEIRRHERQTALTIGANLGEEMTLGQAQTQIRTMMDNIALPTGYAWQFGGSFNNNNRNRAVMQLNMLLAICMIYVVMAALFESLLLPTAVITSLLFSFTGVFWAFMLTGTSMSIMAMIGMLILMGIVVNNGIVLVDRINQLVNSGLSVPQAIMDGCSTRVRPILMTVATTVLGLVPLALGSTKIGGDGPPYSPMAIAIIGGLIFSTLTSLFLVPLAYLLLLKLRRKTVNLFQDSRQLVGRLGVK</sequence>
<dbReference type="SUPFAM" id="SSF82714">
    <property type="entry name" value="Multidrug efflux transporter AcrB TolC docking domain, DN and DC subdomains"/>
    <property type="match status" value="2"/>
</dbReference>
<feature type="transmembrane region" description="Helical" evidence="1">
    <location>
        <begin position="337"/>
        <end position="356"/>
    </location>
</feature>
<protein>
    <submittedName>
        <fullName evidence="2">Multidrug resistance protein MdtB</fullName>
    </submittedName>
</protein>
<feature type="transmembrane region" description="Helical" evidence="1">
    <location>
        <begin position="363"/>
        <end position="383"/>
    </location>
</feature>
<dbReference type="GO" id="GO:0005886">
    <property type="term" value="C:plasma membrane"/>
    <property type="evidence" value="ECO:0007669"/>
    <property type="project" value="TreeGrafter"/>
</dbReference>
<evidence type="ECO:0000313" key="2">
    <source>
        <dbReference type="EMBL" id="AWL11750.1"/>
    </source>
</evidence>
<dbReference type="Gene3D" id="1.20.1640.10">
    <property type="entry name" value="Multidrug efflux transporter AcrB transmembrane domain"/>
    <property type="match status" value="2"/>
</dbReference>
<dbReference type="AlphaFoldDB" id="A0A2S2E3C1"/>
<feature type="transmembrane region" description="Helical" evidence="1">
    <location>
        <begin position="890"/>
        <end position="913"/>
    </location>
</feature>
<accession>A0A2S2E3C1</accession>
<feature type="transmembrane region" description="Helical" evidence="1">
    <location>
        <begin position="972"/>
        <end position="998"/>
    </location>
</feature>
<gene>
    <name evidence="2" type="ORF">HMF8227_01272</name>
</gene>
<keyword evidence="3" id="KW-1185">Reference proteome</keyword>
<dbReference type="SUPFAM" id="SSF82866">
    <property type="entry name" value="Multidrug efflux transporter AcrB transmembrane domain"/>
    <property type="match status" value="2"/>
</dbReference>
<feature type="transmembrane region" description="Helical" evidence="1">
    <location>
        <begin position="466"/>
        <end position="489"/>
    </location>
</feature>
<name>A0A2S2E3C1_9ALTE</name>
<keyword evidence="1" id="KW-0472">Membrane</keyword>
<dbReference type="Gene3D" id="3.30.70.1440">
    <property type="entry name" value="Multidrug efflux transporter AcrB pore domain"/>
    <property type="match status" value="1"/>
</dbReference>
<feature type="transmembrane region" description="Helical" evidence="1">
    <location>
        <begin position="838"/>
        <end position="855"/>
    </location>
</feature>